<keyword evidence="2" id="KW-1185">Reference proteome</keyword>
<protein>
    <submittedName>
        <fullName evidence="1">Uncharacterized protein</fullName>
    </submittedName>
</protein>
<dbReference type="OrthoDB" id="5183119at2"/>
<dbReference type="RefSeq" id="WP_129710846.1">
    <property type="nucleotide sequence ID" value="NZ_ML142898.1"/>
</dbReference>
<accession>A0A2P8EBE6</accession>
<evidence type="ECO:0000313" key="1">
    <source>
        <dbReference type="EMBL" id="PSL06783.1"/>
    </source>
</evidence>
<organism evidence="1 2">
    <name type="scientific">Haloactinopolyspora alba</name>
    <dbReference type="NCBI Taxonomy" id="648780"/>
    <lineage>
        <taxon>Bacteria</taxon>
        <taxon>Bacillati</taxon>
        <taxon>Actinomycetota</taxon>
        <taxon>Actinomycetes</taxon>
        <taxon>Jiangellales</taxon>
        <taxon>Jiangellaceae</taxon>
        <taxon>Haloactinopolyspora</taxon>
    </lineage>
</organism>
<name>A0A2P8EBE6_9ACTN</name>
<gene>
    <name evidence="1" type="ORF">CLV30_102171</name>
</gene>
<evidence type="ECO:0000313" key="2">
    <source>
        <dbReference type="Proteomes" id="UP000243528"/>
    </source>
</evidence>
<dbReference type="AlphaFoldDB" id="A0A2P8EBE6"/>
<dbReference type="Proteomes" id="UP000243528">
    <property type="component" value="Unassembled WGS sequence"/>
</dbReference>
<dbReference type="EMBL" id="PYGE01000002">
    <property type="protein sequence ID" value="PSL06783.1"/>
    <property type="molecule type" value="Genomic_DNA"/>
</dbReference>
<comment type="caution">
    <text evidence="1">The sequence shown here is derived from an EMBL/GenBank/DDBJ whole genome shotgun (WGS) entry which is preliminary data.</text>
</comment>
<sequence length="152" mass="15888">MATSTPLSSEAPSGDQLCDFVPRQSVVEVLGTEEFEVQGGNVSRDSADALSGAACQLAVDGDVVVSVMVGFMLGYAGNGFREGLYSWTDTGDDGPVTGEARLSRGDYLIDVEVVGIAEGRDAETDAVGLAQQVIQTLEIPDEWTLQGTAPSR</sequence>
<proteinExistence type="predicted"/>
<reference evidence="1 2" key="1">
    <citation type="submission" date="2018-03" db="EMBL/GenBank/DDBJ databases">
        <title>Genomic Encyclopedia of Archaeal and Bacterial Type Strains, Phase II (KMG-II): from individual species to whole genera.</title>
        <authorList>
            <person name="Goeker M."/>
        </authorList>
    </citation>
    <scope>NUCLEOTIDE SEQUENCE [LARGE SCALE GENOMIC DNA]</scope>
    <source>
        <strain evidence="1 2">DSM 45211</strain>
    </source>
</reference>